<dbReference type="CDD" id="cd06558">
    <property type="entry name" value="crotonase-like"/>
    <property type="match status" value="1"/>
</dbReference>
<dbReference type="AlphaFoldDB" id="A0A9N9CEW6"/>
<comment type="similarity">
    <text evidence="3">Belongs to the enoyl-CoA hydratase/isomerase family.</text>
</comment>
<evidence type="ECO:0000256" key="3">
    <source>
        <dbReference type="ARBA" id="ARBA00005254"/>
    </source>
</evidence>
<organism evidence="9 10">
    <name type="scientific">Acaulospora morrowiae</name>
    <dbReference type="NCBI Taxonomy" id="94023"/>
    <lineage>
        <taxon>Eukaryota</taxon>
        <taxon>Fungi</taxon>
        <taxon>Fungi incertae sedis</taxon>
        <taxon>Mucoromycota</taxon>
        <taxon>Glomeromycotina</taxon>
        <taxon>Glomeromycetes</taxon>
        <taxon>Diversisporales</taxon>
        <taxon>Acaulosporaceae</taxon>
        <taxon>Acaulospora</taxon>
    </lineage>
</organism>
<dbReference type="Gene3D" id="1.10.12.10">
    <property type="entry name" value="Lyase 2-enoyl-coa Hydratase, Chain A, domain 2"/>
    <property type="match status" value="1"/>
</dbReference>
<comment type="caution">
    <text evidence="9">The sequence shown here is derived from an EMBL/GenBank/DDBJ whole genome shotgun (WGS) entry which is preliminary data.</text>
</comment>
<evidence type="ECO:0000256" key="6">
    <source>
        <dbReference type="ARBA" id="ARBA00023098"/>
    </source>
</evidence>
<proteinExistence type="inferred from homology"/>
<keyword evidence="10" id="KW-1185">Reference proteome</keyword>
<dbReference type="PANTHER" id="PTHR43149:SF1">
    <property type="entry name" value="DELTA(3,5)-DELTA(2,4)-DIENOYL-COA ISOMERASE, MITOCHONDRIAL"/>
    <property type="match status" value="1"/>
</dbReference>
<dbReference type="FunFam" id="3.90.226.10:FF:000024">
    <property type="entry name" value="Delta3,5-delta2,4-dienoyl-CoA isomerase"/>
    <property type="match status" value="1"/>
</dbReference>
<protein>
    <submittedName>
        <fullName evidence="9">6511_t:CDS:1</fullName>
    </submittedName>
</protein>
<dbReference type="InterPro" id="IPR029045">
    <property type="entry name" value="ClpP/crotonase-like_dom_sf"/>
</dbReference>
<dbReference type="InterPro" id="IPR001753">
    <property type="entry name" value="Enoyl-CoA_hydra/iso"/>
</dbReference>
<keyword evidence="8" id="KW-0413">Isomerase</keyword>
<evidence type="ECO:0000256" key="4">
    <source>
        <dbReference type="ARBA" id="ARBA00022832"/>
    </source>
</evidence>
<dbReference type="EMBL" id="CAJVPV010006167">
    <property type="protein sequence ID" value="CAG8601029.1"/>
    <property type="molecule type" value="Genomic_DNA"/>
</dbReference>
<dbReference type="GO" id="GO:0005739">
    <property type="term" value="C:mitochondrion"/>
    <property type="evidence" value="ECO:0007669"/>
    <property type="project" value="TreeGrafter"/>
</dbReference>
<dbReference type="GO" id="GO:0006631">
    <property type="term" value="P:fatty acid metabolic process"/>
    <property type="evidence" value="ECO:0007669"/>
    <property type="project" value="UniProtKB-KW"/>
</dbReference>
<evidence type="ECO:0000256" key="2">
    <source>
        <dbReference type="ARBA" id="ARBA00005005"/>
    </source>
</evidence>
<keyword evidence="6" id="KW-0443">Lipid metabolism</keyword>
<evidence type="ECO:0000256" key="8">
    <source>
        <dbReference type="ARBA" id="ARBA00023235"/>
    </source>
</evidence>
<dbReference type="Proteomes" id="UP000789342">
    <property type="component" value="Unassembled WGS sequence"/>
</dbReference>
<dbReference type="FunFam" id="1.10.12.10:FF:000004">
    <property type="entry name" value="Delta3,5-delta2,4-dienoyl-CoA isomerase"/>
    <property type="match status" value="1"/>
</dbReference>
<evidence type="ECO:0000256" key="5">
    <source>
        <dbReference type="ARBA" id="ARBA00022990"/>
    </source>
</evidence>
<comment type="pathway">
    <text evidence="2">Lipid metabolism; fatty acid beta-oxidation.</text>
</comment>
<evidence type="ECO:0000313" key="9">
    <source>
        <dbReference type="EMBL" id="CAG8601029.1"/>
    </source>
</evidence>
<evidence type="ECO:0000313" key="10">
    <source>
        <dbReference type="Proteomes" id="UP000789342"/>
    </source>
</evidence>
<name>A0A9N9CEW6_9GLOM</name>
<dbReference type="OrthoDB" id="14970at2759"/>
<dbReference type="InterPro" id="IPR045002">
    <property type="entry name" value="Ech1-like"/>
</dbReference>
<dbReference type="InterPro" id="IPR014748">
    <property type="entry name" value="Enoyl-CoA_hydra_C"/>
</dbReference>
<evidence type="ECO:0000256" key="7">
    <source>
        <dbReference type="ARBA" id="ARBA00023140"/>
    </source>
</evidence>
<keyword evidence="4" id="KW-0276">Fatty acid metabolism</keyword>
<evidence type="ECO:0000256" key="1">
    <source>
        <dbReference type="ARBA" id="ARBA00004275"/>
    </source>
</evidence>
<accession>A0A9N9CEW6</accession>
<sequence>MSEYNFQTLKITLPTQFVIHVELNRPQKLNAFNQTLWKELGECFARIGADSAIRAVVISGAGKLFTAGIDFAYLEGVVKVNEEDIARKMVHVRRWLKLCQDSISIIETCDKPVIAAIHNGCIGAGINLVTACDIRYCSQDAYFSVKEVDIGLAADVGVLQRLPKIVGNDSLVRELCLTGRNCFAAEAFNFGLVNKVLQTKEEALAEAIKTAEIIASKSPVATLGTKHLLNYSRDHSVREALEYTLAWNGAMLNSEDVIKAYSAAKKKVKPTFSKL</sequence>
<keyword evidence="5" id="KW-0007">Acetylation</keyword>
<reference evidence="9" key="1">
    <citation type="submission" date="2021-06" db="EMBL/GenBank/DDBJ databases">
        <authorList>
            <person name="Kallberg Y."/>
            <person name="Tangrot J."/>
            <person name="Rosling A."/>
        </authorList>
    </citation>
    <scope>NUCLEOTIDE SEQUENCE</scope>
    <source>
        <strain evidence="9">CL551</strain>
    </source>
</reference>
<gene>
    <name evidence="9" type="ORF">AMORRO_LOCUS7783</name>
</gene>
<dbReference type="Pfam" id="PF00378">
    <property type="entry name" value="ECH_1"/>
    <property type="match status" value="1"/>
</dbReference>
<dbReference type="GO" id="GO:0051750">
    <property type="term" value="F:delta(3,5)-delta(2,4)-dienoyl-CoA isomerase activity"/>
    <property type="evidence" value="ECO:0007669"/>
    <property type="project" value="TreeGrafter"/>
</dbReference>
<dbReference type="SUPFAM" id="SSF52096">
    <property type="entry name" value="ClpP/crotonase"/>
    <property type="match status" value="1"/>
</dbReference>
<dbReference type="PANTHER" id="PTHR43149">
    <property type="entry name" value="ENOYL-COA HYDRATASE"/>
    <property type="match status" value="1"/>
</dbReference>
<keyword evidence="7" id="KW-0576">Peroxisome</keyword>
<dbReference type="Gene3D" id="3.90.226.10">
    <property type="entry name" value="2-enoyl-CoA Hydratase, Chain A, domain 1"/>
    <property type="match status" value="1"/>
</dbReference>
<comment type="subcellular location">
    <subcellularLocation>
        <location evidence="1">Peroxisome</location>
    </subcellularLocation>
</comment>
<dbReference type="GO" id="GO:0005777">
    <property type="term" value="C:peroxisome"/>
    <property type="evidence" value="ECO:0007669"/>
    <property type="project" value="UniProtKB-SubCell"/>
</dbReference>